<reference evidence="1 2" key="1">
    <citation type="journal article" date="2021" name="Commun. Biol.">
        <title>The genome of Shorea leprosula (Dipterocarpaceae) highlights the ecological relevance of drought in aseasonal tropical rainforests.</title>
        <authorList>
            <person name="Ng K.K.S."/>
            <person name="Kobayashi M.J."/>
            <person name="Fawcett J.A."/>
            <person name="Hatakeyama M."/>
            <person name="Paape T."/>
            <person name="Ng C.H."/>
            <person name="Ang C.C."/>
            <person name="Tnah L.H."/>
            <person name="Lee C.T."/>
            <person name="Nishiyama T."/>
            <person name="Sese J."/>
            <person name="O'Brien M.J."/>
            <person name="Copetti D."/>
            <person name="Mohd Noor M.I."/>
            <person name="Ong R.C."/>
            <person name="Putra M."/>
            <person name="Sireger I.Z."/>
            <person name="Indrioko S."/>
            <person name="Kosugi Y."/>
            <person name="Izuno A."/>
            <person name="Isagi Y."/>
            <person name="Lee S.L."/>
            <person name="Shimizu K.K."/>
        </authorList>
    </citation>
    <scope>NUCLEOTIDE SEQUENCE [LARGE SCALE GENOMIC DNA]</scope>
    <source>
        <strain evidence="1">214</strain>
    </source>
</reference>
<dbReference type="AlphaFoldDB" id="A0AAV5LNQ4"/>
<evidence type="ECO:0000313" key="1">
    <source>
        <dbReference type="EMBL" id="GKV38803.1"/>
    </source>
</evidence>
<dbReference type="Proteomes" id="UP001054252">
    <property type="component" value="Unassembled WGS sequence"/>
</dbReference>
<proteinExistence type="predicted"/>
<organism evidence="1 2">
    <name type="scientific">Rubroshorea leprosula</name>
    <dbReference type="NCBI Taxonomy" id="152421"/>
    <lineage>
        <taxon>Eukaryota</taxon>
        <taxon>Viridiplantae</taxon>
        <taxon>Streptophyta</taxon>
        <taxon>Embryophyta</taxon>
        <taxon>Tracheophyta</taxon>
        <taxon>Spermatophyta</taxon>
        <taxon>Magnoliopsida</taxon>
        <taxon>eudicotyledons</taxon>
        <taxon>Gunneridae</taxon>
        <taxon>Pentapetalae</taxon>
        <taxon>rosids</taxon>
        <taxon>malvids</taxon>
        <taxon>Malvales</taxon>
        <taxon>Dipterocarpaceae</taxon>
        <taxon>Rubroshorea</taxon>
    </lineage>
</organism>
<name>A0AAV5LNQ4_9ROSI</name>
<gene>
    <name evidence="1" type="ORF">SLEP1_g46673</name>
</gene>
<keyword evidence="2" id="KW-1185">Reference proteome</keyword>
<comment type="caution">
    <text evidence="1">The sequence shown here is derived from an EMBL/GenBank/DDBJ whole genome shotgun (WGS) entry which is preliminary data.</text>
</comment>
<accession>A0AAV5LNQ4</accession>
<protein>
    <submittedName>
        <fullName evidence="1">Uncharacterized protein</fullName>
    </submittedName>
</protein>
<dbReference type="EMBL" id="BPVZ01000130">
    <property type="protein sequence ID" value="GKV38803.1"/>
    <property type="molecule type" value="Genomic_DNA"/>
</dbReference>
<evidence type="ECO:0000313" key="2">
    <source>
        <dbReference type="Proteomes" id="UP001054252"/>
    </source>
</evidence>
<sequence>MALFSNFSGCISESFGSKKRVCQGDVCVLRQPMKAGGKTLMKKWRQRV</sequence>